<evidence type="ECO:0000313" key="1">
    <source>
        <dbReference type="EMBL" id="CAI8927846.1"/>
    </source>
</evidence>
<sequence>MALLVGDECRSTEVVIQSDAIERTPDRVHGLDSPFRRLSDKSRRRLAGRTFGGGP</sequence>
<evidence type="ECO:0000313" key="2">
    <source>
        <dbReference type="Proteomes" id="UP001162030"/>
    </source>
</evidence>
<keyword evidence="2" id="KW-1185">Reference proteome</keyword>
<proteinExistence type="predicted"/>
<reference evidence="1 2" key="1">
    <citation type="submission" date="2023-03" db="EMBL/GenBank/DDBJ databases">
        <authorList>
            <person name="Pearce D."/>
        </authorList>
    </citation>
    <scope>NUCLEOTIDE SEQUENCE [LARGE SCALE GENOMIC DNA]</scope>
    <source>
        <strain evidence="1">Msz</strain>
    </source>
</reference>
<accession>A0ABN8X7P5</accession>
<dbReference type="EMBL" id="OX458333">
    <property type="protein sequence ID" value="CAI8927846.1"/>
    <property type="molecule type" value="Genomic_DNA"/>
</dbReference>
<dbReference type="Proteomes" id="UP001162030">
    <property type="component" value="Chromosome"/>
</dbReference>
<organism evidence="1 2">
    <name type="scientific">Methylocaldum szegediense</name>
    <dbReference type="NCBI Taxonomy" id="73780"/>
    <lineage>
        <taxon>Bacteria</taxon>
        <taxon>Pseudomonadati</taxon>
        <taxon>Pseudomonadota</taxon>
        <taxon>Gammaproteobacteria</taxon>
        <taxon>Methylococcales</taxon>
        <taxon>Methylococcaceae</taxon>
        <taxon>Methylocaldum</taxon>
    </lineage>
</organism>
<gene>
    <name evidence="1" type="ORF">MSZNOR_3974</name>
</gene>
<name>A0ABN8X7P5_9GAMM</name>
<protein>
    <submittedName>
        <fullName evidence="1">Uncharacterized protein</fullName>
    </submittedName>
</protein>